<evidence type="ECO:0000256" key="1">
    <source>
        <dbReference type="SAM" id="Phobius"/>
    </source>
</evidence>
<evidence type="ECO:0000256" key="2">
    <source>
        <dbReference type="SAM" id="SignalP"/>
    </source>
</evidence>
<protein>
    <recommendedName>
        <fullName evidence="5">T. brucei spp.-specific protein</fullName>
    </recommendedName>
</protein>
<sequence>MRPQNFLLLFLFPIFSTVGLVDFCGHFLPVTVSGNAISDFDCWLCLCPWFNLHFPSFSSTTLITTVWYLQGLMGPRMAGFLLGSVAAASVAAFLVQYDVLRRKDITEREIDDMETQAALVKDRFYRVQSRLLECQGGDE</sequence>
<dbReference type="AlphaFoldDB" id="C9ZXZ3"/>
<proteinExistence type="predicted"/>
<keyword evidence="1" id="KW-1133">Transmembrane helix</keyword>
<dbReference type="VEuPathDB" id="TriTrypDB:Tbg972.9.3630"/>
<evidence type="ECO:0008006" key="5">
    <source>
        <dbReference type="Google" id="ProtNLM"/>
    </source>
</evidence>
<accession>C9ZXZ3</accession>
<keyword evidence="1" id="KW-0812">Transmembrane</keyword>
<dbReference type="RefSeq" id="XP_011776558.1">
    <property type="nucleotide sequence ID" value="XM_011778256.1"/>
</dbReference>
<keyword evidence="1" id="KW-0472">Membrane</keyword>
<dbReference type="Proteomes" id="UP000002316">
    <property type="component" value="Chromosome 9"/>
</dbReference>
<feature type="transmembrane region" description="Helical" evidence="1">
    <location>
        <begin position="77"/>
        <end position="95"/>
    </location>
</feature>
<gene>
    <name evidence="3" type="ORF">TbgDal_IX3630</name>
</gene>
<dbReference type="OrthoDB" id="258193at2759"/>
<organism evidence="3 4">
    <name type="scientific">Trypanosoma brucei gambiense (strain MHOM/CI/86/DAL972)</name>
    <dbReference type="NCBI Taxonomy" id="679716"/>
    <lineage>
        <taxon>Eukaryota</taxon>
        <taxon>Discoba</taxon>
        <taxon>Euglenozoa</taxon>
        <taxon>Kinetoplastea</taxon>
        <taxon>Metakinetoplastina</taxon>
        <taxon>Trypanosomatida</taxon>
        <taxon>Trypanosomatidae</taxon>
        <taxon>Trypanosoma</taxon>
    </lineage>
</organism>
<evidence type="ECO:0000313" key="4">
    <source>
        <dbReference type="Proteomes" id="UP000002316"/>
    </source>
</evidence>
<name>C9ZXZ3_TRYB9</name>
<feature type="signal peptide" evidence="2">
    <location>
        <begin position="1"/>
        <end position="19"/>
    </location>
</feature>
<feature type="chain" id="PRO_5003005673" description="T. brucei spp.-specific protein" evidence="2">
    <location>
        <begin position="20"/>
        <end position="139"/>
    </location>
</feature>
<evidence type="ECO:0000313" key="3">
    <source>
        <dbReference type="EMBL" id="CBH14288.1"/>
    </source>
</evidence>
<dbReference type="EMBL" id="FN554972">
    <property type="protein sequence ID" value="CBH14288.1"/>
    <property type="molecule type" value="Genomic_DNA"/>
</dbReference>
<dbReference type="GeneID" id="23860369"/>
<reference evidence="4" key="1">
    <citation type="journal article" date="2010" name="PLoS Negl. Trop. Dis.">
        <title>The genome sequence of Trypanosoma brucei gambiense, causative agent of chronic human african trypanosomiasis.</title>
        <authorList>
            <person name="Jackson A.P."/>
            <person name="Sanders M."/>
            <person name="Berry A."/>
            <person name="McQuillan J."/>
            <person name="Aslett M.A."/>
            <person name="Quail M.A."/>
            <person name="Chukualim B."/>
            <person name="Capewell P."/>
            <person name="MacLeod A."/>
            <person name="Melville S.E."/>
            <person name="Gibson W."/>
            <person name="Barry J.D."/>
            <person name="Berriman M."/>
            <person name="Hertz-Fowler C."/>
        </authorList>
    </citation>
    <scope>NUCLEOTIDE SEQUENCE [LARGE SCALE GENOMIC DNA]</scope>
    <source>
        <strain evidence="4">MHOM/CI/86/DAL972</strain>
    </source>
</reference>
<dbReference type="KEGG" id="tbg:TbgDal_IX3630"/>
<keyword evidence="2" id="KW-0732">Signal</keyword>